<evidence type="ECO:0000256" key="2">
    <source>
        <dbReference type="SAM" id="Phobius"/>
    </source>
</evidence>
<keyword evidence="2" id="KW-0472">Membrane</keyword>
<feature type="compositionally biased region" description="Acidic residues" evidence="1">
    <location>
        <begin position="357"/>
        <end position="376"/>
    </location>
</feature>
<feature type="region of interest" description="Disordered" evidence="1">
    <location>
        <begin position="347"/>
        <end position="376"/>
    </location>
</feature>
<dbReference type="RefSeq" id="WP_183485157.1">
    <property type="nucleotide sequence ID" value="NZ_JBHUOV010000001.1"/>
</dbReference>
<reference evidence="4" key="1">
    <citation type="journal article" date="2019" name="Int. J. Syst. Evol. Microbiol.">
        <title>The Global Catalogue of Microorganisms (GCM) 10K type strain sequencing project: providing services to taxonomists for standard genome sequencing and annotation.</title>
        <authorList>
            <consortium name="The Broad Institute Genomics Platform"/>
            <consortium name="The Broad Institute Genome Sequencing Center for Infectious Disease"/>
            <person name="Wu L."/>
            <person name="Ma J."/>
        </authorList>
    </citation>
    <scope>NUCLEOTIDE SEQUENCE [LARGE SCALE GENOMIC DNA]</scope>
    <source>
        <strain evidence="4">KCTC 32141</strain>
    </source>
</reference>
<protein>
    <recommendedName>
        <fullName evidence="5">Outer membrane protein beta-barrel domain-containing protein</fullName>
    </recommendedName>
</protein>
<evidence type="ECO:0000256" key="1">
    <source>
        <dbReference type="SAM" id="MobiDB-lite"/>
    </source>
</evidence>
<proteinExistence type="predicted"/>
<feature type="region of interest" description="Disordered" evidence="1">
    <location>
        <begin position="73"/>
        <end position="143"/>
    </location>
</feature>
<dbReference type="EMBL" id="JBHUOV010000001">
    <property type="protein sequence ID" value="MFD2822459.1"/>
    <property type="molecule type" value="Genomic_DNA"/>
</dbReference>
<feature type="compositionally biased region" description="Polar residues" evidence="1">
    <location>
        <begin position="88"/>
        <end position="122"/>
    </location>
</feature>
<accession>A0ABW5WIZ3</accession>
<evidence type="ECO:0000313" key="4">
    <source>
        <dbReference type="Proteomes" id="UP001597533"/>
    </source>
</evidence>
<keyword evidence="2" id="KW-0812">Transmembrane</keyword>
<evidence type="ECO:0008006" key="5">
    <source>
        <dbReference type="Google" id="ProtNLM"/>
    </source>
</evidence>
<evidence type="ECO:0000313" key="3">
    <source>
        <dbReference type="EMBL" id="MFD2822459.1"/>
    </source>
</evidence>
<gene>
    <name evidence="3" type="ORF">ACFS5M_02185</name>
</gene>
<dbReference type="InterPro" id="IPR011250">
    <property type="entry name" value="OMP/PagP_B-barrel"/>
</dbReference>
<feature type="compositionally biased region" description="Polar residues" evidence="1">
    <location>
        <begin position="235"/>
        <end position="264"/>
    </location>
</feature>
<keyword evidence="4" id="KW-1185">Reference proteome</keyword>
<comment type="caution">
    <text evidence="3">The sequence shown here is derived from an EMBL/GenBank/DDBJ whole genome shotgun (WGS) entry which is preliminary data.</text>
</comment>
<feature type="region of interest" description="Disordered" evidence="1">
    <location>
        <begin position="165"/>
        <end position="202"/>
    </location>
</feature>
<feature type="transmembrane region" description="Helical" evidence="2">
    <location>
        <begin position="46"/>
        <end position="68"/>
    </location>
</feature>
<organism evidence="3 4">
    <name type="scientific">Lacinutrix iliipiscaria</name>
    <dbReference type="NCBI Taxonomy" id="1230532"/>
    <lineage>
        <taxon>Bacteria</taxon>
        <taxon>Pseudomonadati</taxon>
        <taxon>Bacteroidota</taxon>
        <taxon>Flavobacteriia</taxon>
        <taxon>Flavobacteriales</taxon>
        <taxon>Flavobacteriaceae</taxon>
        <taxon>Lacinutrix</taxon>
    </lineage>
</organism>
<sequence length="630" mass="69492">MSNKKHIDRVFQEKLKDFEATPSPKVWKSIKGELESTNKDKKVYPIWLRIAGIAALLLILLTVGNAIVSNTSDSKDHKVVDTEKPENNSEAISNPQNSNANILTEDPLNSTENKALTESNLSEIDHETLNPKNNKTTSTSEFNNTSVVASNKNSASQDYNTTHLTSNKTLQDKIQSPTVVTQSNKVASTSSQKPNHVNTNNPIVVKNSKDVIRKNLNTINDASESRIAGQKNLEDSSANAIKSTPSERLAQNNSDKQLNTSSSLPEYDENSKITTTNNSNKKRDLYGVNVPSESTIENQVNPKNSDGKISSTTIEGIAQNNTEKQDNSLPEFDKEKADAVLKNTSKDVIAEANNTEDKEEEITASDETQEESPSIEEEIAKVEDIIEKEEEKVDRWQVYANVAPVYYNTLGKGSHIDDEFVENSKSGEINMSYGVNVSYALSKKLKLRAGFNSLDLSYDTDNVILYESVGNNNNGAQPRNLNLNTTGQSFSAISASNIGAQQLGSVIGGNVNAAISQRLAYYEVPLELEYNLVNRKLGVNVIGGFSTFILNDNKVYSEFDGYKTHVGEANNINDVSFSGNLGLGLDYKFSNKIKLNVQPTFKYQFNAYENTSGNFRPYIVGIYTGLSYKF</sequence>
<feature type="compositionally biased region" description="Basic and acidic residues" evidence="1">
    <location>
        <begin position="73"/>
        <end position="87"/>
    </location>
</feature>
<feature type="compositionally biased region" description="Polar residues" evidence="1">
    <location>
        <begin position="130"/>
        <end position="143"/>
    </location>
</feature>
<dbReference type="SUPFAM" id="SSF56925">
    <property type="entry name" value="OMPA-like"/>
    <property type="match status" value="1"/>
</dbReference>
<keyword evidence="2" id="KW-1133">Transmembrane helix</keyword>
<name>A0ABW5WIZ3_9FLAO</name>
<dbReference type="Proteomes" id="UP001597533">
    <property type="component" value="Unassembled WGS sequence"/>
</dbReference>
<feature type="region of interest" description="Disordered" evidence="1">
    <location>
        <begin position="227"/>
        <end position="286"/>
    </location>
</feature>